<dbReference type="CDD" id="cd12148">
    <property type="entry name" value="fungal_TF_MHR"/>
    <property type="match status" value="1"/>
</dbReference>
<dbReference type="PANTHER" id="PTHR47424:SF3">
    <property type="entry name" value="REGULATORY PROTEIN GAL4"/>
    <property type="match status" value="1"/>
</dbReference>
<evidence type="ECO:0000256" key="3">
    <source>
        <dbReference type="ARBA" id="ARBA00023163"/>
    </source>
</evidence>
<keyword evidence="4" id="KW-0539">Nucleus</keyword>
<evidence type="ECO:0000256" key="4">
    <source>
        <dbReference type="ARBA" id="ARBA00023242"/>
    </source>
</evidence>
<dbReference type="AlphaFoldDB" id="A0A370BVB1"/>
<accession>A0A370BVB1</accession>
<dbReference type="GO" id="GO:0008270">
    <property type="term" value="F:zinc ion binding"/>
    <property type="evidence" value="ECO:0007669"/>
    <property type="project" value="InterPro"/>
</dbReference>
<dbReference type="PANTHER" id="PTHR47424">
    <property type="entry name" value="REGULATORY PROTEIN GAL4"/>
    <property type="match status" value="1"/>
</dbReference>
<feature type="compositionally biased region" description="Basic and acidic residues" evidence="5">
    <location>
        <begin position="187"/>
        <end position="202"/>
    </location>
</feature>
<evidence type="ECO:0000256" key="2">
    <source>
        <dbReference type="ARBA" id="ARBA00023125"/>
    </source>
</evidence>
<dbReference type="Proteomes" id="UP000253845">
    <property type="component" value="Unassembled WGS sequence"/>
</dbReference>
<evidence type="ECO:0000313" key="9">
    <source>
        <dbReference type="Proteomes" id="UP000253845"/>
    </source>
</evidence>
<dbReference type="EMBL" id="KZ851924">
    <property type="protein sequence ID" value="RDH18328.1"/>
    <property type="molecule type" value="Genomic_DNA"/>
</dbReference>
<dbReference type="GO" id="GO:0006351">
    <property type="term" value="P:DNA-templated transcription"/>
    <property type="evidence" value="ECO:0007669"/>
    <property type="project" value="InterPro"/>
</dbReference>
<keyword evidence="1" id="KW-0805">Transcription regulation</keyword>
<feature type="compositionally biased region" description="Polar residues" evidence="5">
    <location>
        <begin position="982"/>
        <end position="995"/>
    </location>
</feature>
<feature type="compositionally biased region" description="Low complexity" evidence="5">
    <location>
        <begin position="766"/>
        <end position="777"/>
    </location>
</feature>
<feature type="region of interest" description="Disordered" evidence="5">
    <location>
        <begin position="136"/>
        <end position="224"/>
    </location>
</feature>
<dbReference type="VEuPathDB" id="FungiDB:M747DRAFT_354669"/>
<evidence type="ECO:0000256" key="6">
    <source>
        <dbReference type="SAM" id="SignalP"/>
    </source>
</evidence>
<dbReference type="InterPro" id="IPR007219">
    <property type="entry name" value="XnlR_reg_dom"/>
</dbReference>
<sequence>MKPPTILATIITLTLTGLSVADKTCTPSFDYCSDVLLNSKGFSQSDLTDALQGTGYENQNLSNILFHCTNPGQIGHAKLCDNGLRLRLDSHSEAQGCPGHARHQLTDAPAGSSLRIFPPITCGGCKKRGLDEQCSYRPEDMPPATSHKKAKISHSGDESRSLSPPRLQTLPRNFLIVAPRSQRKRRRDESFPPRHDRNRGDSVEVYSIISDGSDPPNPPGTGINAHISRLTRLQQAVDARTGRVKTEAPIEDGIFSLQDTGRDCPPHLTIAESPAQLPSDLMNSLIATYLARDYVNWPIFDLSDFQSAREKVGDMQDLTAGSSGLHAILKMILCLSGLRYHQVDEAYLQSLFNHAQRMTNSPDWQGTPWVRVQCLFLQCQYLNATGKSKQAWALIGYAIRTMQALGLQPQTNAHNGRERQQRELGRRLWHSAIILERMLALQLGLPPQVSNPLQVHLPTHLDTDYIDTVSGGAPNSSGDRPSIIELLIACARLYTHVEEITAWESEARIRPDTCAAKKLLALDLSPFLKTDALLYDWQTSLPSFLRTDETFELADDPIVRRQRHTLHARYLYLRLRLYRPLLALGLALSAKCTCRSNKHPHMSETDPSSSINSPILVTIVRDTSLKCATIAADLADLIEETEDGLLDGGPDDTWRSAGSPYWENVEYLYACGIVILAARLCSSSGVAQLKRAWTRVISLLTRYEGFRAEEYARLARLGRNTLENLAGALQRDVGEAMVMGLDGETRTRLVGRTSGGAVDSSGGGCRQSRGQGQSQSQRGDLGWVESLLIDLVGDDLRLEIHGQYIVGYTTILVIWYYNTTSINLLHLLVRSAFNPLPRYPNTASTITNEIVYKKGYIFGPMLARNPNRTHSSTTIVIYLTQNNHPTNASYSTFFDIYSYRSRRCGCYDPADLSHRGRRRQPRAATQMLRFPPTNLNLSYETDNTCIFTVYIYNPRQLLQAQAQATACSPPRRSESPSPAPSTDGTASSDPTTTRHSGPIGRVARGHQNHRHPSRAYCSGAGYPTQCSRRDGACAA</sequence>
<evidence type="ECO:0000256" key="1">
    <source>
        <dbReference type="ARBA" id="ARBA00023015"/>
    </source>
</evidence>
<feature type="domain" description="Xylanolytic transcriptional activator regulatory" evidence="7">
    <location>
        <begin position="391"/>
        <end position="464"/>
    </location>
</feature>
<evidence type="ECO:0000259" key="7">
    <source>
        <dbReference type="SMART" id="SM00906"/>
    </source>
</evidence>
<keyword evidence="6" id="KW-0732">Signal</keyword>
<protein>
    <recommendedName>
        <fullName evidence="7">Xylanolytic transcriptional activator regulatory domain-containing protein</fullName>
    </recommendedName>
</protein>
<evidence type="ECO:0000256" key="5">
    <source>
        <dbReference type="SAM" id="MobiDB-lite"/>
    </source>
</evidence>
<keyword evidence="3" id="KW-0804">Transcription</keyword>
<feature type="region of interest" description="Disordered" evidence="5">
    <location>
        <begin position="93"/>
        <end position="112"/>
    </location>
</feature>
<feature type="compositionally biased region" description="Basic residues" evidence="5">
    <location>
        <begin position="1003"/>
        <end position="1013"/>
    </location>
</feature>
<name>A0A370BVB1_ASPNG</name>
<keyword evidence="2" id="KW-0238">DNA-binding</keyword>
<feature type="region of interest" description="Disordered" evidence="5">
    <location>
        <begin position="752"/>
        <end position="777"/>
    </location>
</feature>
<dbReference type="Pfam" id="PF04082">
    <property type="entry name" value="Fungal_trans"/>
    <property type="match status" value="1"/>
</dbReference>
<gene>
    <name evidence="8" type="ORF">M747DRAFT_354669</name>
</gene>
<evidence type="ECO:0000313" key="8">
    <source>
        <dbReference type="EMBL" id="RDH18328.1"/>
    </source>
</evidence>
<reference evidence="8 9" key="1">
    <citation type="submission" date="2018-07" db="EMBL/GenBank/DDBJ databases">
        <title>Section-level genome sequencing of Aspergillus section Nigri to investigate inter- and intra-species variation.</title>
        <authorList>
            <consortium name="DOE Joint Genome Institute"/>
            <person name="Vesth T.C."/>
            <person name="Nybo J.L."/>
            <person name="Theobald S."/>
            <person name="Frisvad J.C."/>
            <person name="Larsen T.O."/>
            <person name="Nielsen K.F."/>
            <person name="Hoof J.B."/>
            <person name="Brandl J."/>
            <person name="Salamov A."/>
            <person name="Riley R."/>
            <person name="Gladden J.M."/>
            <person name="Phatale P."/>
            <person name="Nielsen M.T."/>
            <person name="Lyhne E.K."/>
            <person name="Kogle M.E."/>
            <person name="Strasser K."/>
            <person name="McDonnell E."/>
            <person name="Barry K."/>
            <person name="Clum A."/>
            <person name="Chen C."/>
            <person name="Nolan M."/>
            <person name="Sandor L."/>
            <person name="Kuo A."/>
            <person name="Lipzen A."/>
            <person name="Hainaut M."/>
            <person name="Drula E."/>
            <person name="Tsang A."/>
            <person name="Magnuson J.K."/>
            <person name="Henrissat B."/>
            <person name="Wiebenga A."/>
            <person name="Simmons B.A."/>
            <person name="Makela M.R."/>
            <person name="De vries R.P."/>
            <person name="Grigoriev I.V."/>
            <person name="Mortensen U.H."/>
            <person name="Baker S.E."/>
            <person name="Andersen M.R."/>
        </authorList>
    </citation>
    <scope>NUCLEOTIDE SEQUENCE [LARGE SCALE GENOMIC DNA]</scope>
    <source>
        <strain evidence="8 9">ATCC 13496</strain>
    </source>
</reference>
<organism evidence="8 9">
    <name type="scientific">Aspergillus niger ATCC 13496</name>
    <dbReference type="NCBI Taxonomy" id="1353008"/>
    <lineage>
        <taxon>Eukaryota</taxon>
        <taxon>Fungi</taxon>
        <taxon>Dikarya</taxon>
        <taxon>Ascomycota</taxon>
        <taxon>Pezizomycotina</taxon>
        <taxon>Eurotiomycetes</taxon>
        <taxon>Eurotiomycetidae</taxon>
        <taxon>Eurotiales</taxon>
        <taxon>Aspergillaceae</taxon>
        <taxon>Aspergillus</taxon>
        <taxon>Aspergillus subgen. Circumdati</taxon>
    </lineage>
</organism>
<feature type="region of interest" description="Disordered" evidence="5">
    <location>
        <begin position="963"/>
        <end position="1035"/>
    </location>
</feature>
<proteinExistence type="predicted"/>
<feature type="chain" id="PRO_5016892963" description="Xylanolytic transcriptional activator regulatory domain-containing protein" evidence="6">
    <location>
        <begin position="22"/>
        <end position="1035"/>
    </location>
</feature>
<dbReference type="SMART" id="SM00906">
    <property type="entry name" value="Fungal_trans"/>
    <property type="match status" value="1"/>
</dbReference>
<feature type="signal peptide" evidence="6">
    <location>
        <begin position="1"/>
        <end position="21"/>
    </location>
</feature>
<dbReference type="InterPro" id="IPR051127">
    <property type="entry name" value="Fungal_SecMet_Regulators"/>
</dbReference>
<dbReference type="GO" id="GO:0003677">
    <property type="term" value="F:DNA binding"/>
    <property type="evidence" value="ECO:0007669"/>
    <property type="project" value="UniProtKB-KW"/>
</dbReference>